<evidence type="ECO:0000313" key="10">
    <source>
        <dbReference type="EMBL" id="CAB3979884.1"/>
    </source>
</evidence>
<dbReference type="PROSITE" id="PS51511">
    <property type="entry name" value="FIP_RBD"/>
    <property type="match status" value="1"/>
</dbReference>
<dbReference type="Pfam" id="PF13499">
    <property type="entry name" value="EF-hand_7"/>
    <property type="match status" value="1"/>
</dbReference>
<dbReference type="Pfam" id="PF09457">
    <property type="entry name" value="RBD-FIP"/>
    <property type="match status" value="1"/>
</dbReference>
<dbReference type="GO" id="GO:0032154">
    <property type="term" value="C:cleavage furrow"/>
    <property type="evidence" value="ECO:0007669"/>
    <property type="project" value="UniProtKB-SubCell"/>
</dbReference>
<keyword evidence="6 8" id="KW-0175">Coiled coil</keyword>
<keyword evidence="11" id="KW-1185">Reference proteome</keyword>
<feature type="region of interest" description="Disordered" evidence="9">
    <location>
        <begin position="206"/>
        <end position="244"/>
    </location>
</feature>
<evidence type="ECO:0000256" key="9">
    <source>
        <dbReference type="SAM" id="MobiDB-lite"/>
    </source>
</evidence>
<dbReference type="Proteomes" id="UP001152795">
    <property type="component" value="Unassembled WGS sequence"/>
</dbReference>
<dbReference type="GO" id="GO:0055038">
    <property type="term" value="C:recycling endosome membrane"/>
    <property type="evidence" value="ECO:0007669"/>
    <property type="project" value="UniProtKB-SubCell"/>
</dbReference>
<dbReference type="PANTHER" id="PTHR15726:SF7">
    <property type="entry name" value="NUCLEAR FALLOUT, ISOFORM J"/>
    <property type="match status" value="1"/>
</dbReference>
<dbReference type="InterPro" id="IPR037245">
    <property type="entry name" value="FIP-RBD_C_sf"/>
</dbReference>
<keyword evidence="5" id="KW-0967">Endosome</keyword>
<dbReference type="OrthoDB" id="418358at2759"/>
<proteinExistence type="predicted"/>
<dbReference type="Gene3D" id="1.10.287.1490">
    <property type="match status" value="1"/>
</dbReference>
<sequence>MEIIKDTMGHLKPVFDACDQNGDGFVKTADLLRLVQQHTDIASEDITSMIGFLDPNDNGLISFDHFCNGVKEFMGGINYFFYFMIICHCQWEHEDFHRDNNNLNNNHTDKDHDDEAEADVCSHSTTSTNDYNGDFDEDSLADECINPGTSFQRNGIYSTYPPKGNLKKKESLSQRFHNTLDESLSETSEYQSDNGGYHGFSEVIEDVSIGPESSTPKTKRKHERFRKRNGNFTSHSLNTSPHRSYDDLQKAISDNDANLSTLSDKIFHLTSEVSTLQEDHSINQGKHDKMKQENRNLTERINALEELLEQQKISTDEKVAEETRKYLAALTRLERESEEKLERLQNKLNEADEEIGELKQVDPMLRRELEICMQERRKLEEKIENLEFKLSDKDRAIEELDEKLRSERTKFEKERGVHTQEVVELQGRIDELRNFKKDAESKLPDFVNVAAEKGDLEDQLRSLQKENANLVQSRDDLKVQLIQQGKCLLEKNTSLADELLTADKEDVLKALRDQETLNHRLRAYTDSILMMIMEYHPELLEK</sequence>
<accession>A0A6S7FJK1</accession>
<dbReference type="InterPro" id="IPR019018">
    <property type="entry name" value="Rab-bd_FIP-RBD"/>
</dbReference>
<comment type="caution">
    <text evidence="10">The sequence shown here is derived from an EMBL/GenBank/DDBJ whole genome shotgun (WGS) entry which is preliminary data.</text>
</comment>
<dbReference type="Pfam" id="PF25450">
    <property type="entry name" value="Rab11-FIP3"/>
    <property type="match status" value="1"/>
</dbReference>
<dbReference type="GO" id="GO:0030139">
    <property type="term" value="C:endocytic vesicle"/>
    <property type="evidence" value="ECO:0007669"/>
    <property type="project" value="TreeGrafter"/>
</dbReference>
<evidence type="ECO:0000256" key="7">
    <source>
        <dbReference type="ARBA" id="ARBA00023136"/>
    </source>
</evidence>
<evidence type="ECO:0000256" key="6">
    <source>
        <dbReference type="ARBA" id="ARBA00023054"/>
    </source>
</evidence>
<evidence type="ECO:0000256" key="2">
    <source>
        <dbReference type="ARBA" id="ARBA00004626"/>
    </source>
</evidence>
<reference evidence="10" key="1">
    <citation type="submission" date="2020-04" db="EMBL/GenBank/DDBJ databases">
        <authorList>
            <person name="Alioto T."/>
            <person name="Alioto T."/>
            <person name="Gomez Garrido J."/>
        </authorList>
    </citation>
    <scope>NUCLEOTIDE SEQUENCE</scope>
    <source>
        <strain evidence="10">A484AB</strain>
    </source>
</reference>
<keyword evidence="7" id="KW-0472">Membrane</keyword>
<dbReference type="PROSITE" id="PS50222">
    <property type="entry name" value="EF_HAND_2"/>
    <property type="match status" value="1"/>
</dbReference>
<feature type="compositionally biased region" description="Polar residues" evidence="9">
    <location>
        <begin position="230"/>
        <end position="242"/>
    </location>
</feature>
<feature type="compositionally biased region" description="Basic residues" evidence="9">
    <location>
        <begin position="217"/>
        <end position="229"/>
    </location>
</feature>
<evidence type="ECO:0000256" key="5">
    <source>
        <dbReference type="ARBA" id="ARBA00022753"/>
    </source>
</evidence>
<evidence type="ECO:0000313" key="11">
    <source>
        <dbReference type="Proteomes" id="UP001152795"/>
    </source>
</evidence>
<dbReference type="InterPro" id="IPR011992">
    <property type="entry name" value="EF-hand-dom_pair"/>
</dbReference>
<dbReference type="InterPro" id="IPR002048">
    <property type="entry name" value="EF_hand_dom"/>
</dbReference>
<dbReference type="Gene3D" id="1.20.5.2440">
    <property type="match status" value="1"/>
</dbReference>
<comment type="subcellular location">
    <subcellularLocation>
        <location evidence="2">Cleavage furrow</location>
    </subcellularLocation>
    <subcellularLocation>
        <location evidence="1">Midbody</location>
    </subcellularLocation>
    <subcellularLocation>
        <location evidence="3">Recycling endosome membrane</location>
        <topology evidence="3">Peripheral membrane protein</topology>
    </subcellularLocation>
</comment>
<dbReference type="SUPFAM" id="SSF47473">
    <property type="entry name" value="EF-hand"/>
    <property type="match status" value="1"/>
</dbReference>
<dbReference type="GO" id="GO:0005509">
    <property type="term" value="F:calcium ion binding"/>
    <property type="evidence" value="ECO:0007669"/>
    <property type="project" value="InterPro"/>
</dbReference>
<dbReference type="SUPFAM" id="SSF144270">
    <property type="entry name" value="Eferin C-derminal domain-like"/>
    <property type="match status" value="1"/>
</dbReference>
<gene>
    <name evidence="10" type="ORF">PACLA_8A073395</name>
</gene>
<keyword evidence="4" id="KW-0813">Transport</keyword>
<protein>
    <submittedName>
        <fullName evidence="10">Rab11 family-interacting 3 isoform X2</fullName>
    </submittedName>
</protein>
<evidence type="ECO:0000256" key="8">
    <source>
        <dbReference type="SAM" id="Coils"/>
    </source>
</evidence>
<feature type="coiled-coil region" evidence="8">
    <location>
        <begin position="287"/>
        <end position="480"/>
    </location>
</feature>
<dbReference type="SMART" id="SM00054">
    <property type="entry name" value="EFh"/>
    <property type="match status" value="2"/>
</dbReference>
<dbReference type="EMBL" id="CACRXK020000239">
    <property type="protein sequence ID" value="CAB3979884.1"/>
    <property type="molecule type" value="Genomic_DNA"/>
</dbReference>
<dbReference type="Gene3D" id="1.10.238.10">
    <property type="entry name" value="EF-hand"/>
    <property type="match status" value="1"/>
</dbReference>
<dbReference type="SUPFAM" id="SSF57997">
    <property type="entry name" value="Tropomyosin"/>
    <property type="match status" value="1"/>
</dbReference>
<dbReference type="GO" id="GO:0032456">
    <property type="term" value="P:endocytic recycling"/>
    <property type="evidence" value="ECO:0007669"/>
    <property type="project" value="TreeGrafter"/>
</dbReference>
<dbReference type="PANTHER" id="PTHR15726">
    <property type="entry name" value="RAB11-FAMILY INTERACTING PROTEIN"/>
    <property type="match status" value="1"/>
</dbReference>
<feature type="region of interest" description="Disordered" evidence="9">
    <location>
        <begin position="107"/>
        <end position="128"/>
    </location>
</feature>
<dbReference type="GO" id="GO:0032465">
    <property type="term" value="P:regulation of cytokinesis"/>
    <property type="evidence" value="ECO:0007669"/>
    <property type="project" value="TreeGrafter"/>
</dbReference>
<dbReference type="InterPro" id="IPR057316">
    <property type="entry name" value="Rab11-FIP3/4_dom"/>
</dbReference>
<evidence type="ECO:0000256" key="4">
    <source>
        <dbReference type="ARBA" id="ARBA00022448"/>
    </source>
</evidence>
<dbReference type="GO" id="GO:0030496">
    <property type="term" value="C:midbody"/>
    <property type="evidence" value="ECO:0007669"/>
    <property type="project" value="UniProtKB-SubCell"/>
</dbReference>
<dbReference type="InterPro" id="IPR051977">
    <property type="entry name" value="Rab11-interacting_regulator"/>
</dbReference>
<dbReference type="AlphaFoldDB" id="A0A6S7FJK1"/>
<name>A0A6S7FJK1_PARCT</name>
<evidence type="ECO:0000256" key="3">
    <source>
        <dbReference type="ARBA" id="ARBA00004654"/>
    </source>
</evidence>
<evidence type="ECO:0000256" key="1">
    <source>
        <dbReference type="ARBA" id="ARBA00004214"/>
    </source>
</evidence>
<organism evidence="10 11">
    <name type="scientific">Paramuricea clavata</name>
    <name type="common">Red gorgonian</name>
    <name type="synonym">Violescent sea-whip</name>
    <dbReference type="NCBI Taxonomy" id="317549"/>
    <lineage>
        <taxon>Eukaryota</taxon>
        <taxon>Metazoa</taxon>
        <taxon>Cnidaria</taxon>
        <taxon>Anthozoa</taxon>
        <taxon>Octocorallia</taxon>
        <taxon>Malacalcyonacea</taxon>
        <taxon>Plexauridae</taxon>
        <taxon>Paramuricea</taxon>
    </lineage>
</organism>